<accession>A0ABY1FQ69</accession>
<proteinExistence type="predicted"/>
<evidence type="ECO:0000313" key="2">
    <source>
        <dbReference type="Proteomes" id="UP000199211"/>
    </source>
</evidence>
<keyword evidence="2" id="KW-1185">Reference proteome</keyword>
<gene>
    <name evidence="1" type="ORF">SAMN04487868_111136</name>
</gene>
<dbReference type="RefSeq" id="WP_143071152.1">
    <property type="nucleotide sequence ID" value="NZ_FOTV01000011.1"/>
</dbReference>
<dbReference type="PROSITE" id="PS51257">
    <property type="entry name" value="PROKAR_LIPOPROTEIN"/>
    <property type="match status" value="1"/>
</dbReference>
<protein>
    <recommendedName>
        <fullName evidence="3">Lipoprotein</fullName>
    </recommendedName>
</protein>
<reference evidence="1 2" key="1">
    <citation type="submission" date="2016-10" db="EMBL/GenBank/DDBJ databases">
        <authorList>
            <person name="Varghese N."/>
            <person name="Submissions S."/>
        </authorList>
    </citation>
    <scope>NUCLEOTIDE SEQUENCE [LARGE SCALE GENOMIC DNA]</scope>
    <source>
        <strain evidence="1 2">DSM 26291</strain>
    </source>
</reference>
<dbReference type="EMBL" id="FOTV01000011">
    <property type="protein sequence ID" value="SFL83220.1"/>
    <property type="molecule type" value="Genomic_DNA"/>
</dbReference>
<organism evidence="1 2">
    <name type="scientific">Marinobacter salarius</name>
    <dbReference type="NCBI Taxonomy" id="1420917"/>
    <lineage>
        <taxon>Bacteria</taxon>
        <taxon>Pseudomonadati</taxon>
        <taxon>Pseudomonadota</taxon>
        <taxon>Gammaproteobacteria</taxon>
        <taxon>Pseudomonadales</taxon>
        <taxon>Marinobacteraceae</taxon>
        <taxon>Marinobacter</taxon>
    </lineage>
</organism>
<sequence>MKKCSGVFFLGAFLSGCASQSVQTELAAVDSAGSQSYYSSGWIVQGQKDGEYLVELGEESYEFTFVEKASIETDQRKLF</sequence>
<name>A0ABY1FQ69_9GAMM</name>
<evidence type="ECO:0000313" key="1">
    <source>
        <dbReference type="EMBL" id="SFL83220.1"/>
    </source>
</evidence>
<comment type="caution">
    <text evidence="1">The sequence shown here is derived from an EMBL/GenBank/DDBJ whole genome shotgun (WGS) entry which is preliminary data.</text>
</comment>
<evidence type="ECO:0008006" key="3">
    <source>
        <dbReference type="Google" id="ProtNLM"/>
    </source>
</evidence>
<dbReference type="Proteomes" id="UP000199211">
    <property type="component" value="Unassembled WGS sequence"/>
</dbReference>